<comment type="caution">
    <text evidence="1">The sequence shown here is derived from an EMBL/GenBank/DDBJ whole genome shotgun (WGS) entry which is preliminary data.</text>
</comment>
<proteinExistence type="predicted"/>
<dbReference type="PANTHER" id="PTHR46513:SF13">
    <property type="entry name" value="EGF-LIKE DOMAIN-CONTAINING PROTEIN"/>
    <property type="match status" value="1"/>
</dbReference>
<dbReference type="InterPro" id="IPR050778">
    <property type="entry name" value="Cueball_EGF_LRP_Nidogen"/>
</dbReference>
<reference evidence="1 2" key="1">
    <citation type="submission" date="2019-05" db="EMBL/GenBank/DDBJ databases">
        <title>Sporisorium graminicola CBS 10092 draft sequencing and annotation.</title>
        <authorList>
            <person name="Solano-Gonzalez S."/>
            <person name="Caddick M.X."/>
            <person name="Darby A."/>
        </authorList>
    </citation>
    <scope>NUCLEOTIDE SEQUENCE [LARGE SCALE GENOMIC DNA]</scope>
    <source>
        <strain evidence="1 2">CBS 10092</strain>
    </source>
</reference>
<accession>A0A4U7L0S5</accession>
<dbReference type="EMBL" id="SRRM01000002">
    <property type="protein sequence ID" value="TKY90277.1"/>
    <property type="molecule type" value="Genomic_DNA"/>
</dbReference>
<evidence type="ECO:0000313" key="2">
    <source>
        <dbReference type="Proteomes" id="UP000306050"/>
    </source>
</evidence>
<dbReference type="KEGG" id="sgra:EX895_000275"/>
<dbReference type="Proteomes" id="UP000306050">
    <property type="component" value="Chromosome SGRAM_1"/>
</dbReference>
<protein>
    <recommendedName>
        <fullName evidence="3">3-hydroxyacyl-CoA dehydrogenase</fullName>
    </recommendedName>
</protein>
<name>A0A4U7L0S5_9BASI</name>
<dbReference type="OrthoDB" id="3041650at2759"/>
<organism evidence="1 2">
    <name type="scientific">Sporisorium graminicola</name>
    <dbReference type="NCBI Taxonomy" id="280036"/>
    <lineage>
        <taxon>Eukaryota</taxon>
        <taxon>Fungi</taxon>
        <taxon>Dikarya</taxon>
        <taxon>Basidiomycota</taxon>
        <taxon>Ustilaginomycotina</taxon>
        <taxon>Ustilaginomycetes</taxon>
        <taxon>Ustilaginales</taxon>
        <taxon>Ustilaginaceae</taxon>
        <taxon>Sporisorium</taxon>
    </lineage>
</organism>
<evidence type="ECO:0008006" key="3">
    <source>
        <dbReference type="Google" id="ProtNLM"/>
    </source>
</evidence>
<sequence length="294" mass="32511">MSLYYLDILQGTVRSCNADGSDERVIVDNIKTLPDGIQVDDRPGQGWIYWTNMGTSPDTPDGSLSRCRLDGSQHEYIVQPGATITPKQMQLDVDFGFLYWCDREGKAIFRAKLDGSDQTRLYQATVSTEPESCAWCVGVAIDKANNYIYWTQKGPSKGGLGRIFRAPLDRAAQSQDSLQAQVVFEHLPEPIDLEIDEDGKHLYWTDRGDVPFGNTLNRWSIQAQATTTALAGQAIIATKLHEGIGLALDQKSKHVYVSDLLGGLYRYDWDGGNKKVIFQDAGNLTGIAFVEPGA</sequence>
<dbReference type="RefSeq" id="XP_029742262.1">
    <property type="nucleotide sequence ID" value="XM_029880876.1"/>
</dbReference>
<dbReference type="SUPFAM" id="SSF63825">
    <property type="entry name" value="YWTD domain"/>
    <property type="match status" value="1"/>
</dbReference>
<dbReference type="PANTHER" id="PTHR46513">
    <property type="entry name" value="VITELLOGENIN RECEPTOR-LIKE PROTEIN-RELATED-RELATED"/>
    <property type="match status" value="1"/>
</dbReference>
<dbReference type="SMART" id="SM00135">
    <property type="entry name" value="LY"/>
    <property type="match status" value="5"/>
</dbReference>
<evidence type="ECO:0000313" key="1">
    <source>
        <dbReference type="EMBL" id="TKY90277.1"/>
    </source>
</evidence>
<dbReference type="InterPro" id="IPR000033">
    <property type="entry name" value="LDLR_classB_rpt"/>
</dbReference>
<dbReference type="InterPro" id="IPR011042">
    <property type="entry name" value="6-blade_b-propeller_TolB-like"/>
</dbReference>
<keyword evidence="2" id="KW-1185">Reference proteome</keyword>
<dbReference type="GeneID" id="40723170"/>
<dbReference type="AlphaFoldDB" id="A0A4U7L0S5"/>
<gene>
    <name evidence="1" type="ORF">EX895_000275</name>
</gene>
<dbReference type="Gene3D" id="2.120.10.30">
    <property type="entry name" value="TolB, C-terminal domain"/>
    <property type="match status" value="2"/>
</dbReference>